<dbReference type="GO" id="GO:0050909">
    <property type="term" value="P:sensory perception of taste"/>
    <property type="evidence" value="ECO:0007669"/>
    <property type="project" value="InterPro"/>
</dbReference>
<evidence type="ECO:0000256" key="1">
    <source>
        <dbReference type="ARBA" id="ARBA00004651"/>
    </source>
</evidence>
<dbReference type="GO" id="GO:0005886">
    <property type="term" value="C:plasma membrane"/>
    <property type="evidence" value="ECO:0007669"/>
    <property type="project" value="UniProtKB-SubCell"/>
</dbReference>
<evidence type="ECO:0000313" key="7">
    <source>
        <dbReference type="EMBL" id="KAF7273814.1"/>
    </source>
</evidence>
<keyword evidence="3 6" id="KW-0812">Transmembrane</keyword>
<name>A0A834I6D2_RHYFE</name>
<comment type="subcellular location">
    <subcellularLocation>
        <location evidence="1">Cell membrane</location>
        <topology evidence="1">Multi-pass membrane protein</topology>
    </subcellularLocation>
</comment>
<keyword evidence="8" id="KW-1185">Reference proteome</keyword>
<organism evidence="7 8">
    <name type="scientific">Rhynchophorus ferrugineus</name>
    <name type="common">Red palm weevil</name>
    <name type="synonym">Curculio ferrugineus</name>
    <dbReference type="NCBI Taxonomy" id="354439"/>
    <lineage>
        <taxon>Eukaryota</taxon>
        <taxon>Metazoa</taxon>
        <taxon>Ecdysozoa</taxon>
        <taxon>Arthropoda</taxon>
        <taxon>Hexapoda</taxon>
        <taxon>Insecta</taxon>
        <taxon>Pterygota</taxon>
        <taxon>Neoptera</taxon>
        <taxon>Endopterygota</taxon>
        <taxon>Coleoptera</taxon>
        <taxon>Polyphaga</taxon>
        <taxon>Cucujiformia</taxon>
        <taxon>Curculionidae</taxon>
        <taxon>Dryophthorinae</taxon>
        <taxon>Rhynchophorus</taxon>
    </lineage>
</organism>
<evidence type="ECO:0000313" key="8">
    <source>
        <dbReference type="Proteomes" id="UP000625711"/>
    </source>
</evidence>
<evidence type="ECO:0000256" key="6">
    <source>
        <dbReference type="SAM" id="Phobius"/>
    </source>
</evidence>
<protein>
    <submittedName>
        <fullName evidence="7">Uncharacterized protein</fullName>
    </submittedName>
</protein>
<accession>A0A834I6D2</accession>
<reference evidence="7" key="1">
    <citation type="submission" date="2020-08" db="EMBL/GenBank/DDBJ databases">
        <title>Genome sequencing and assembly of the red palm weevil Rhynchophorus ferrugineus.</title>
        <authorList>
            <person name="Dias G.B."/>
            <person name="Bergman C.M."/>
            <person name="Manee M."/>
        </authorList>
    </citation>
    <scope>NUCLEOTIDE SEQUENCE</scope>
    <source>
        <strain evidence="7">AA-2017</strain>
        <tissue evidence="7">Whole larva</tissue>
    </source>
</reference>
<dbReference type="InterPro" id="IPR013604">
    <property type="entry name" value="7TM_chemorcpt"/>
</dbReference>
<feature type="transmembrane region" description="Helical" evidence="6">
    <location>
        <begin position="85"/>
        <end position="105"/>
    </location>
</feature>
<sequence>MILLSFFAGCCIYRTGQPIDWNDNQNTAILINIVDVSGLIIGHSMIFHAILMSYLKRFKWEKLLNDTVSVEKRIEGILKNKYDSAFSNILLFAPVVMVGPIMFVFGCDAMDKETKKLITKCRKCGEKFCAYPDLGLEIEGLAFKMSTLKRGFMASGFFPIRRSLLLSIVGTVASYFLTFEQFWRKSHNK</sequence>
<evidence type="ECO:0000256" key="5">
    <source>
        <dbReference type="ARBA" id="ARBA00023136"/>
    </source>
</evidence>
<dbReference type="OrthoDB" id="6774919at2759"/>
<dbReference type="Pfam" id="PF08395">
    <property type="entry name" value="7tm_7"/>
    <property type="match status" value="1"/>
</dbReference>
<evidence type="ECO:0000256" key="3">
    <source>
        <dbReference type="ARBA" id="ARBA00022692"/>
    </source>
</evidence>
<proteinExistence type="predicted"/>
<keyword evidence="5 6" id="KW-0472">Membrane</keyword>
<dbReference type="Proteomes" id="UP000625711">
    <property type="component" value="Unassembled WGS sequence"/>
</dbReference>
<comment type="caution">
    <text evidence="7">The sequence shown here is derived from an EMBL/GenBank/DDBJ whole genome shotgun (WGS) entry which is preliminary data.</text>
</comment>
<feature type="transmembrane region" description="Helical" evidence="6">
    <location>
        <begin position="28"/>
        <end position="55"/>
    </location>
</feature>
<feature type="transmembrane region" description="Helical" evidence="6">
    <location>
        <begin position="163"/>
        <end position="183"/>
    </location>
</feature>
<evidence type="ECO:0000256" key="2">
    <source>
        <dbReference type="ARBA" id="ARBA00022475"/>
    </source>
</evidence>
<keyword evidence="2" id="KW-1003">Cell membrane</keyword>
<gene>
    <name evidence="7" type="ORF">GWI33_013505</name>
</gene>
<dbReference type="AlphaFoldDB" id="A0A834I6D2"/>
<keyword evidence="4 6" id="KW-1133">Transmembrane helix</keyword>
<evidence type="ECO:0000256" key="4">
    <source>
        <dbReference type="ARBA" id="ARBA00022989"/>
    </source>
</evidence>
<dbReference type="EMBL" id="JAACXV010013285">
    <property type="protein sequence ID" value="KAF7273814.1"/>
    <property type="molecule type" value="Genomic_DNA"/>
</dbReference>